<dbReference type="SUPFAM" id="SSF81901">
    <property type="entry name" value="HCP-like"/>
    <property type="match status" value="1"/>
</dbReference>
<dbReference type="Gene3D" id="1.25.40.10">
    <property type="entry name" value="Tetratricopeptide repeat domain"/>
    <property type="match status" value="4"/>
</dbReference>
<feature type="signal peptide" evidence="5">
    <location>
        <begin position="1"/>
        <end position="21"/>
    </location>
</feature>
<keyword evidence="2 3" id="KW-0802">TPR repeat</keyword>
<accession>A0A2M7G8G6</accession>
<feature type="repeat" description="TPR" evidence="3">
    <location>
        <begin position="232"/>
        <end position="265"/>
    </location>
</feature>
<feature type="repeat" description="TPR" evidence="3">
    <location>
        <begin position="164"/>
        <end position="197"/>
    </location>
</feature>
<organism evidence="6 7">
    <name type="scientific">bacterium (Candidatus Blackallbacteria) CG17_big_fil_post_rev_8_21_14_2_50_48_46</name>
    <dbReference type="NCBI Taxonomy" id="2014261"/>
    <lineage>
        <taxon>Bacteria</taxon>
        <taxon>Candidatus Blackallbacteria</taxon>
    </lineage>
</organism>
<comment type="caution">
    <text evidence="6">The sequence shown here is derived from an EMBL/GenBank/DDBJ whole genome shotgun (WGS) entry which is preliminary data.</text>
</comment>
<feature type="chain" id="PRO_5014604583" description="Tetratricopeptide repeat protein" evidence="5">
    <location>
        <begin position="22"/>
        <end position="536"/>
    </location>
</feature>
<dbReference type="InterPro" id="IPR011990">
    <property type="entry name" value="TPR-like_helical_dom_sf"/>
</dbReference>
<dbReference type="SMART" id="SM00028">
    <property type="entry name" value="TPR"/>
    <property type="match status" value="9"/>
</dbReference>
<reference evidence="6 7" key="1">
    <citation type="submission" date="2017-09" db="EMBL/GenBank/DDBJ databases">
        <title>Depth-based differentiation of microbial function through sediment-hosted aquifers and enrichment of novel symbionts in the deep terrestrial subsurface.</title>
        <authorList>
            <person name="Probst A.J."/>
            <person name="Ladd B."/>
            <person name="Jarett J.K."/>
            <person name="Geller-Mcgrath D.E."/>
            <person name="Sieber C.M."/>
            <person name="Emerson J.B."/>
            <person name="Anantharaman K."/>
            <person name="Thomas B.C."/>
            <person name="Malmstrom R."/>
            <person name="Stieglmeier M."/>
            <person name="Klingl A."/>
            <person name="Woyke T."/>
            <person name="Ryan C.M."/>
            <person name="Banfield J.F."/>
        </authorList>
    </citation>
    <scope>NUCLEOTIDE SEQUENCE [LARGE SCALE GENOMIC DNA]</scope>
    <source>
        <strain evidence="6">CG17_big_fil_post_rev_8_21_14_2_50_48_46</strain>
    </source>
</reference>
<keyword evidence="1" id="KW-0677">Repeat</keyword>
<evidence type="ECO:0000256" key="3">
    <source>
        <dbReference type="PROSITE-ProRule" id="PRU00339"/>
    </source>
</evidence>
<dbReference type="EMBL" id="PFFQ01000012">
    <property type="protein sequence ID" value="PIW18396.1"/>
    <property type="molecule type" value="Genomic_DNA"/>
</dbReference>
<evidence type="ECO:0000313" key="7">
    <source>
        <dbReference type="Proteomes" id="UP000231019"/>
    </source>
</evidence>
<name>A0A2M7G8G6_9BACT</name>
<dbReference type="Pfam" id="PF13181">
    <property type="entry name" value="TPR_8"/>
    <property type="match status" value="1"/>
</dbReference>
<proteinExistence type="predicted"/>
<evidence type="ECO:0000256" key="4">
    <source>
        <dbReference type="SAM" id="MobiDB-lite"/>
    </source>
</evidence>
<dbReference type="Pfam" id="PF13432">
    <property type="entry name" value="TPR_16"/>
    <property type="match status" value="2"/>
</dbReference>
<dbReference type="InterPro" id="IPR019734">
    <property type="entry name" value="TPR_rpt"/>
</dbReference>
<gene>
    <name evidence="6" type="ORF">COW36_03650</name>
</gene>
<dbReference type="Proteomes" id="UP000231019">
    <property type="component" value="Unassembled WGS sequence"/>
</dbReference>
<dbReference type="AlphaFoldDB" id="A0A2M7G8G6"/>
<sequence>MKLKKIGLSTLLFGFSLSASAAILEFENTLEIPSSQQDSRVKSQISLLKSEGKLLDSAIHAIENMPVLRTHYLNRFELEGLVLKVSKRREKKLGTQASGPQKRVQALELNTDQILLYFKNSDLEEQLLESYALLRMQENAILKSLETAKLTPNEQEIKLNELKKWTLFEQGLKTFEQKNWKDAFAFFNQVLKLDPKLAEALNMRGRTRISLNDFKGALKDFTAATQFKSQYASAYFNKAVVFSWLKQNKQALEALNQAIAYNQDNALYYNNRGALHNTLGQFADAELDFSRAVSLRTQEAQFYRNRAKTWEYMRNLDKAQLDYTNAVNLAPYEPSYLVERGKVRAQQKNLKGALHDFTKALFLEPDYVEALYNRGQVYTDMNLRHLAVSDFTRAIELEPESPFFEHRGIVHRISLDQQKKAADYTVLIQRHPKVFQYYFERGEAYLYSRQAAKALADFETGMRLAQNEKKLASEHYFYRGLAYRELKRCDAATKDFKKACDMGLSEACDHTCGKQPDATAMPAQPKASEPQSEGLE</sequence>
<evidence type="ECO:0000256" key="2">
    <source>
        <dbReference type="ARBA" id="ARBA00022803"/>
    </source>
</evidence>
<evidence type="ECO:0000256" key="5">
    <source>
        <dbReference type="SAM" id="SignalP"/>
    </source>
</evidence>
<evidence type="ECO:0000256" key="1">
    <source>
        <dbReference type="ARBA" id="ARBA00022737"/>
    </source>
</evidence>
<feature type="repeat" description="TPR" evidence="3">
    <location>
        <begin position="368"/>
        <end position="401"/>
    </location>
</feature>
<dbReference type="PANTHER" id="PTHR44858">
    <property type="entry name" value="TETRATRICOPEPTIDE REPEAT PROTEIN 6"/>
    <property type="match status" value="1"/>
</dbReference>
<dbReference type="SUPFAM" id="SSF48452">
    <property type="entry name" value="TPR-like"/>
    <property type="match status" value="1"/>
</dbReference>
<feature type="region of interest" description="Disordered" evidence="4">
    <location>
        <begin position="515"/>
        <end position="536"/>
    </location>
</feature>
<feature type="repeat" description="TPR" evidence="3">
    <location>
        <begin position="334"/>
        <end position="367"/>
    </location>
</feature>
<dbReference type="PROSITE" id="PS50005">
    <property type="entry name" value="TPR"/>
    <property type="match status" value="5"/>
</dbReference>
<protein>
    <recommendedName>
        <fullName evidence="8">Tetratricopeptide repeat protein</fullName>
    </recommendedName>
</protein>
<keyword evidence="5" id="KW-0732">Signal</keyword>
<evidence type="ECO:0008006" key="8">
    <source>
        <dbReference type="Google" id="ProtNLM"/>
    </source>
</evidence>
<dbReference type="InterPro" id="IPR050498">
    <property type="entry name" value="Ycf3"/>
</dbReference>
<feature type="repeat" description="TPR" evidence="3">
    <location>
        <begin position="266"/>
        <end position="299"/>
    </location>
</feature>
<dbReference type="PANTHER" id="PTHR44858:SF1">
    <property type="entry name" value="UDP-N-ACETYLGLUCOSAMINE--PEPTIDE N-ACETYLGLUCOSAMINYLTRANSFERASE SPINDLY-RELATED"/>
    <property type="match status" value="1"/>
</dbReference>
<evidence type="ECO:0000313" key="6">
    <source>
        <dbReference type="EMBL" id="PIW18396.1"/>
    </source>
</evidence>